<proteinExistence type="inferred from homology"/>
<keyword evidence="1" id="KW-0012">Acyltransferase</keyword>
<evidence type="ECO:0000256" key="1">
    <source>
        <dbReference type="RuleBase" id="RU368002"/>
    </source>
</evidence>
<dbReference type="InParanoid" id="G0P2W3"/>
<reference evidence="3" key="1">
    <citation type="submission" date="2011-07" db="EMBL/GenBank/DDBJ databases">
        <authorList>
            <consortium name="Caenorhabditis brenneri Sequencing and Analysis Consortium"/>
            <person name="Wilson R.K."/>
        </authorList>
    </citation>
    <scope>NUCLEOTIDE SEQUENCE [LARGE SCALE GENOMIC DNA]</scope>
    <source>
        <strain evidence="3">PB2801</strain>
    </source>
</reference>
<sequence length="297" mass="34384">MFSKVSPQKLNDLLPYFQSKPKFALFANAAKFQIEKRLPNHPCDFYYLESSNAKYFYVFRHDLVPDTSRPILMIGGDQSVDEDDVIFGLEQIKLVEPDLGNIELLVATSELSVPARKFFISQFNRSEDYNVSCNNFYLPSSVYPQIQAKVDEITLPPSFNIGSTPLSYTEIVNSTWKFATPETVLQIKEIIQRLPTACISHKDQPVAFEMIGLHGQLNHQYTFPEYRNRGFGGIIENTIVCKCFREGIQVVKSVELSNEVVLKRSLEHPMWKVVQDENEKNIIFDYTQYHYNDYKRH</sequence>
<dbReference type="HOGENOM" id="CLU_953890_0_0_1"/>
<dbReference type="InterPro" id="IPR016181">
    <property type="entry name" value="Acyl_CoA_acyltransferase"/>
</dbReference>
<protein>
    <recommendedName>
        <fullName evidence="1">Glycine N-acyltransferase-like protein</fullName>
        <ecNumber evidence="1">2.3.1.-</ecNumber>
    </recommendedName>
</protein>
<dbReference type="Proteomes" id="UP000008068">
    <property type="component" value="Unassembled WGS sequence"/>
</dbReference>
<dbReference type="PANTHER" id="PTHR15298:SF1">
    <property type="entry name" value="GLYCINE N-ACYLTRANSFERASE-LIKE PROTEIN"/>
    <property type="match status" value="1"/>
</dbReference>
<dbReference type="SUPFAM" id="SSF55729">
    <property type="entry name" value="Acyl-CoA N-acyltransferases (Nat)"/>
    <property type="match status" value="1"/>
</dbReference>
<evidence type="ECO:0000313" key="3">
    <source>
        <dbReference type="Proteomes" id="UP000008068"/>
    </source>
</evidence>
<dbReference type="Gene3D" id="3.40.630.30">
    <property type="match status" value="1"/>
</dbReference>
<dbReference type="InterPro" id="IPR010313">
    <property type="entry name" value="Glycine_N-acyltransferase"/>
</dbReference>
<dbReference type="PANTHER" id="PTHR15298">
    <property type="entry name" value="L-COA N-ACYLTRANSFERASE-RELATED"/>
    <property type="match status" value="1"/>
</dbReference>
<dbReference type="GO" id="GO:0047961">
    <property type="term" value="F:glycine N-acyltransferase activity"/>
    <property type="evidence" value="ECO:0007669"/>
    <property type="project" value="InterPro"/>
</dbReference>
<dbReference type="eggNOG" id="ENOG502SFZ1">
    <property type="taxonomic scope" value="Eukaryota"/>
</dbReference>
<gene>
    <name evidence="2" type="ORF">CAEBREN_21743</name>
</gene>
<dbReference type="STRING" id="135651.G0P2W3"/>
<evidence type="ECO:0000313" key="2">
    <source>
        <dbReference type="EMBL" id="EGT43414.1"/>
    </source>
</evidence>
<comment type="similarity">
    <text evidence="1">Belongs to the glycine N-acyltransferase family.</text>
</comment>
<dbReference type="GO" id="GO:0005739">
    <property type="term" value="C:mitochondrion"/>
    <property type="evidence" value="ECO:0007669"/>
    <property type="project" value="InterPro"/>
</dbReference>
<dbReference type="EMBL" id="GL380032">
    <property type="protein sequence ID" value="EGT43414.1"/>
    <property type="molecule type" value="Genomic_DNA"/>
</dbReference>
<keyword evidence="1" id="KW-0808">Transferase</keyword>
<accession>G0P2W3</accession>
<dbReference type="EC" id="2.3.1.-" evidence="1"/>
<dbReference type="OMA" id="VAFEMVG"/>
<name>G0P2W3_CAEBE</name>
<organism evidence="3">
    <name type="scientific">Caenorhabditis brenneri</name>
    <name type="common">Nematode worm</name>
    <dbReference type="NCBI Taxonomy" id="135651"/>
    <lineage>
        <taxon>Eukaryota</taxon>
        <taxon>Metazoa</taxon>
        <taxon>Ecdysozoa</taxon>
        <taxon>Nematoda</taxon>
        <taxon>Chromadorea</taxon>
        <taxon>Rhabditida</taxon>
        <taxon>Rhabditina</taxon>
        <taxon>Rhabditomorpha</taxon>
        <taxon>Rhabditoidea</taxon>
        <taxon>Rhabditidae</taxon>
        <taxon>Peloderinae</taxon>
        <taxon>Caenorhabditis</taxon>
    </lineage>
</organism>
<dbReference type="OrthoDB" id="61870at2759"/>
<dbReference type="AlphaFoldDB" id="G0P2W3"/>
<keyword evidence="3" id="KW-1185">Reference proteome</keyword>